<dbReference type="SUPFAM" id="SSF54637">
    <property type="entry name" value="Thioesterase/thiol ester dehydrase-isomerase"/>
    <property type="match status" value="1"/>
</dbReference>
<dbReference type="EMBL" id="LAXI01000002">
    <property type="protein sequence ID" value="KRS19232.1"/>
    <property type="molecule type" value="Genomic_DNA"/>
</dbReference>
<dbReference type="RefSeq" id="WP_057814309.1">
    <property type="nucleotide sequence ID" value="NZ_CP031598.1"/>
</dbReference>
<accession>A0A0T5PDJ3</accession>
<dbReference type="CDD" id="cd00586">
    <property type="entry name" value="4HBT"/>
    <property type="match status" value="1"/>
</dbReference>
<dbReference type="EMBL" id="CP031598">
    <property type="protein sequence ID" value="QEW26301.1"/>
    <property type="molecule type" value="Genomic_DNA"/>
</dbReference>
<organism evidence="2 4">
    <name type="scientific">Roseovarius indicus</name>
    <dbReference type="NCBI Taxonomy" id="540747"/>
    <lineage>
        <taxon>Bacteria</taxon>
        <taxon>Pseudomonadati</taxon>
        <taxon>Pseudomonadota</taxon>
        <taxon>Alphaproteobacteria</taxon>
        <taxon>Rhodobacterales</taxon>
        <taxon>Roseobacteraceae</taxon>
        <taxon>Roseovarius</taxon>
    </lineage>
</organism>
<dbReference type="PATRIC" id="fig|540747.5.peg.2298"/>
<dbReference type="Pfam" id="PF13279">
    <property type="entry name" value="4HBT_2"/>
    <property type="match status" value="1"/>
</dbReference>
<dbReference type="InterPro" id="IPR029069">
    <property type="entry name" value="HotDog_dom_sf"/>
</dbReference>
<dbReference type="AlphaFoldDB" id="A0A0T5PDJ3"/>
<evidence type="ECO:0000313" key="4">
    <source>
        <dbReference type="Proteomes" id="UP000051401"/>
    </source>
</evidence>
<dbReference type="EC" id="1.1.1.108" evidence="3"/>
<proteinExistence type="predicted"/>
<gene>
    <name evidence="3" type="primary">lcdH_2</name>
    <name evidence="3" type="ORF">RIdsm_02099</name>
    <name evidence="2" type="ORF">XM52_03645</name>
</gene>
<keyword evidence="3" id="KW-0560">Oxidoreductase</keyword>
<dbReference type="Proteomes" id="UP000051401">
    <property type="component" value="Unassembled WGS sequence"/>
</dbReference>
<dbReference type="KEGG" id="rid:RIdsm_02099"/>
<name>A0A0T5PDJ3_9RHOB</name>
<sequence length="163" mass="18730">MTENGLFVSSFLEVEKGWIDYNNHLNMGYYTVVFDRASDELWDWIGFGERYVAETNHTTFAAEFHVRYLREVKLGDRLYSRIRIIDHDEKRFHTFQELYHEDGWLSATGEGLTLHVDLGGPKVAPMPENIQSRIRAMAEANAKLPPPEGLGRSVGLRRKVTSG</sequence>
<dbReference type="PANTHER" id="PTHR31793">
    <property type="entry name" value="4-HYDROXYBENZOYL-COA THIOESTERASE FAMILY MEMBER"/>
    <property type="match status" value="1"/>
</dbReference>
<reference evidence="2 4" key="1">
    <citation type="submission" date="2015-04" db="EMBL/GenBank/DDBJ databases">
        <title>The draft genome sequence of Roseovarius indicus B108T.</title>
        <authorList>
            <person name="Li G."/>
            <person name="Lai Q."/>
            <person name="Shao Z."/>
            <person name="Yan P."/>
        </authorList>
    </citation>
    <scope>NUCLEOTIDE SEQUENCE [LARGE SCALE GENOMIC DNA]</scope>
    <source>
        <strain evidence="2 4">B108</strain>
    </source>
</reference>
<evidence type="ECO:0000313" key="3">
    <source>
        <dbReference type="EMBL" id="QEW26301.1"/>
    </source>
</evidence>
<dbReference type="GO" id="GO:0047728">
    <property type="term" value="F:carnitine 3-dehydrogenase activity"/>
    <property type="evidence" value="ECO:0007669"/>
    <property type="project" value="UniProtKB-EC"/>
</dbReference>
<dbReference type="PANTHER" id="PTHR31793:SF2">
    <property type="entry name" value="BLR1345 PROTEIN"/>
    <property type="match status" value="1"/>
</dbReference>
<protein>
    <submittedName>
        <fullName evidence="3">L-carnitine dehydrogenase</fullName>
        <ecNumber evidence="3">1.1.1.108</ecNumber>
    </submittedName>
    <submittedName>
        <fullName evidence="2">Thioesterase</fullName>
    </submittedName>
</protein>
<evidence type="ECO:0000313" key="2">
    <source>
        <dbReference type="EMBL" id="KRS19232.1"/>
    </source>
</evidence>
<reference evidence="3 5" key="2">
    <citation type="submission" date="2018-08" db="EMBL/GenBank/DDBJ databases">
        <title>Genetic Globetrotter - A new plasmid hitch-hiking vast phylogenetic and geographic distances.</title>
        <authorList>
            <person name="Vollmers J."/>
            <person name="Petersen J."/>
        </authorList>
    </citation>
    <scope>NUCLEOTIDE SEQUENCE [LARGE SCALE GENOMIC DNA]</scope>
    <source>
        <strain evidence="3 5">DSM 26383</strain>
    </source>
</reference>
<feature type="region of interest" description="Disordered" evidence="1">
    <location>
        <begin position="144"/>
        <end position="163"/>
    </location>
</feature>
<dbReference type="InterPro" id="IPR050563">
    <property type="entry name" value="4-hydroxybenzoyl-CoA_TE"/>
</dbReference>
<evidence type="ECO:0000256" key="1">
    <source>
        <dbReference type="SAM" id="MobiDB-lite"/>
    </source>
</evidence>
<evidence type="ECO:0000313" key="5">
    <source>
        <dbReference type="Proteomes" id="UP000325785"/>
    </source>
</evidence>
<dbReference type="Gene3D" id="3.10.129.10">
    <property type="entry name" value="Hotdog Thioesterase"/>
    <property type="match status" value="1"/>
</dbReference>
<keyword evidence="4" id="KW-1185">Reference proteome</keyword>
<dbReference type="OrthoDB" id="9803287at2"/>
<dbReference type="STRING" id="540747.SAMN04488031_103511"/>
<dbReference type="GO" id="GO:0047617">
    <property type="term" value="F:fatty acyl-CoA hydrolase activity"/>
    <property type="evidence" value="ECO:0007669"/>
    <property type="project" value="TreeGrafter"/>
</dbReference>
<dbReference type="Proteomes" id="UP000325785">
    <property type="component" value="Chromosome"/>
</dbReference>